<comment type="similarity">
    <text evidence="1">Belongs to the bacterial solute-binding protein 1 family.</text>
</comment>
<dbReference type="CDD" id="cd14750">
    <property type="entry name" value="PBP2_TMBP"/>
    <property type="match status" value="1"/>
</dbReference>
<dbReference type="AlphaFoldDB" id="A0A1C6VZK0"/>
<dbReference type="GeneID" id="43282673"/>
<evidence type="ECO:0000313" key="6">
    <source>
        <dbReference type="Proteomes" id="UP000198605"/>
    </source>
</evidence>
<evidence type="ECO:0000256" key="3">
    <source>
        <dbReference type="ARBA" id="ARBA00022729"/>
    </source>
</evidence>
<dbReference type="InterPro" id="IPR006059">
    <property type="entry name" value="SBP"/>
</dbReference>
<dbReference type="PANTHER" id="PTHR43649">
    <property type="entry name" value="ARABINOSE-BINDING PROTEIN-RELATED"/>
    <property type="match status" value="1"/>
</dbReference>
<keyword evidence="3 4" id="KW-0732">Signal</keyword>
<organism evidence="5 6">
    <name type="scientific">Micromonospora chersina</name>
    <dbReference type="NCBI Taxonomy" id="47854"/>
    <lineage>
        <taxon>Bacteria</taxon>
        <taxon>Bacillati</taxon>
        <taxon>Actinomycetota</taxon>
        <taxon>Actinomycetes</taxon>
        <taxon>Micromonosporales</taxon>
        <taxon>Micromonosporaceae</taxon>
        <taxon>Micromonospora</taxon>
    </lineage>
</organism>
<name>A0A1C6VZK0_9ACTN</name>
<keyword evidence="2" id="KW-0813">Transport</keyword>
<evidence type="ECO:0000256" key="2">
    <source>
        <dbReference type="ARBA" id="ARBA00022448"/>
    </source>
</evidence>
<evidence type="ECO:0000256" key="4">
    <source>
        <dbReference type="SAM" id="SignalP"/>
    </source>
</evidence>
<proteinExistence type="inferred from homology"/>
<dbReference type="EMBL" id="FMIB01000002">
    <property type="protein sequence ID" value="SCL71775.1"/>
    <property type="molecule type" value="Genomic_DNA"/>
</dbReference>
<reference evidence="6" key="1">
    <citation type="submission" date="2016-06" db="EMBL/GenBank/DDBJ databases">
        <authorList>
            <person name="Varghese N."/>
            <person name="Submissions Spin"/>
        </authorList>
    </citation>
    <scope>NUCLEOTIDE SEQUENCE [LARGE SCALE GENOMIC DNA]</scope>
    <source>
        <strain evidence="6">DSM 44151</strain>
    </source>
</reference>
<dbReference type="InterPro" id="IPR050490">
    <property type="entry name" value="Bact_solute-bd_prot1"/>
</dbReference>
<evidence type="ECO:0000256" key="1">
    <source>
        <dbReference type="ARBA" id="ARBA00008520"/>
    </source>
</evidence>
<dbReference type="STRING" id="47854.GA0070603_6066"/>
<dbReference type="Proteomes" id="UP000198605">
    <property type="component" value="Unassembled WGS sequence"/>
</dbReference>
<dbReference type="Pfam" id="PF01547">
    <property type="entry name" value="SBP_bac_1"/>
    <property type="match status" value="1"/>
</dbReference>
<dbReference type="Gene3D" id="3.40.190.10">
    <property type="entry name" value="Periplasmic binding protein-like II"/>
    <property type="match status" value="2"/>
</dbReference>
<feature type="chain" id="PRO_5039300605" evidence="4">
    <location>
        <begin position="33"/>
        <end position="428"/>
    </location>
</feature>
<keyword evidence="6" id="KW-1185">Reference proteome</keyword>
<evidence type="ECO:0000313" key="5">
    <source>
        <dbReference type="EMBL" id="SCL71775.1"/>
    </source>
</evidence>
<dbReference type="RefSeq" id="WP_091321020.1">
    <property type="nucleotide sequence ID" value="NZ_FMIB01000002.1"/>
</dbReference>
<feature type="signal peptide" evidence="4">
    <location>
        <begin position="1"/>
        <end position="32"/>
    </location>
</feature>
<dbReference type="PANTHER" id="PTHR43649:SF34">
    <property type="entry name" value="ABC TRANSPORTER PERIPLASMIC-BINDING PROTEIN YCJN-RELATED"/>
    <property type="match status" value="1"/>
</dbReference>
<dbReference type="SUPFAM" id="SSF53850">
    <property type="entry name" value="Periplasmic binding protein-like II"/>
    <property type="match status" value="1"/>
</dbReference>
<accession>A0A1C6VZK0</accession>
<protein>
    <submittedName>
        <fullName evidence="5">Carbohydrate ABC transporter substrate-binding protein, CUT1 family</fullName>
    </submittedName>
</protein>
<dbReference type="OrthoDB" id="3495561at2"/>
<gene>
    <name evidence="5" type="ORF">GA0070603_6066</name>
</gene>
<sequence>MTTDPGAAARRRPARRAAAAAAALALVAPLAACGSGGEGGPPTINLYYPPEQNLQKVVDDCNAQAQGRYRIAYRVLPRQADDQRVQMVRRLAAQDSGMDVLGLDVTWTQEFASADWIREWTGQDKAEVEQGTLAGPLDTARYEDKLYAAPKNTNVQLLWYRSDLVQEPPKTWDEMISAAQQLKQQGKPYQVLTMGAQYEGLVVLYNTLAESAGGKILSDDGKKAVMDAGTVRALDQLKKFATSGVTSPSFSNATEDPVRLEFQSGGGAFEVNWPFVYPAMQEAAPDLAKKVKWARMPGVDANTPSKVTIGGVNMAVSAYSKHPTESFEAAKCIRSAEHQKFSAVNDGVPPTIESVYADPEMDKAYPMKETILEELKEPAVRPLTPAYQSISTVMSAILSPPSAIRPEQTADELRGAIADALESKGVLP</sequence>